<dbReference type="OrthoDB" id="537467at2759"/>
<proteinExistence type="predicted"/>
<name>A0A8E2JWB1_9PEZI</name>
<dbReference type="EMBL" id="KV749029">
    <property type="protein sequence ID" value="OCL11552.1"/>
    <property type="molecule type" value="Genomic_DNA"/>
</dbReference>
<dbReference type="AlphaFoldDB" id="A0A8E2JWB1"/>
<feature type="region of interest" description="Disordered" evidence="1">
    <location>
        <begin position="171"/>
        <end position="197"/>
    </location>
</feature>
<dbReference type="Proteomes" id="UP000250140">
    <property type="component" value="Unassembled WGS sequence"/>
</dbReference>
<sequence length="280" mass="31560">MSWMDSWSRPSKYAATPPPLYLLPGGQSTLYCHACGRVISPRRSNTKASVTSPVKYCSQRCQRHKPGKIDRHIEDVFVSLLNGSDLLSASTPTPKERKIKGDPRILVSCSAAEAIVFRDRHDSEDNFRHKRNEVKREIADPEERRSVDMEETIPIHLNETSDEHFAEDSLKSHSSIGGAGKVRPPQAVSEVNGSIGGEKGWAERTEETLEMVKRRKEGLRRVEEREMVRSAARRGCIFGFTVGAKDNEGKGTRRKCEAVMNGRVVEPSFAKGEWSIRWRQ</sequence>
<evidence type="ECO:0000256" key="1">
    <source>
        <dbReference type="SAM" id="MobiDB-lite"/>
    </source>
</evidence>
<keyword evidence="3" id="KW-1185">Reference proteome</keyword>
<organism evidence="2 3">
    <name type="scientific">Glonium stellatum</name>
    <dbReference type="NCBI Taxonomy" id="574774"/>
    <lineage>
        <taxon>Eukaryota</taxon>
        <taxon>Fungi</taxon>
        <taxon>Dikarya</taxon>
        <taxon>Ascomycota</taxon>
        <taxon>Pezizomycotina</taxon>
        <taxon>Dothideomycetes</taxon>
        <taxon>Pleosporomycetidae</taxon>
        <taxon>Gloniales</taxon>
        <taxon>Gloniaceae</taxon>
        <taxon>Glonium</taxon>
    </lineage>
</organism>
<accession>A0A8E2JWB1</accession>
<reference evidence="2 3" key="1">
    <citation type="journal article" date="2016" name="Nat. Commun.">
        <title>Ectomycorrhizal ecology is imprinted in the genome of the dominant symbiotic fungus Cenococcum geophilum.</title>
        <authorList>
            <consortium name="DOE Joint Genome Institute"/>
            <person name="Peter M."/>
            <person name="Kohler A."/>
            <person name="Ohm R.A."/>
            <person name="Kuo A."/>
            <person name="Krutzmann J."/>
            <person name="Morin E."/>
            <person name="Arend M."/>
            <person name="Barry K.W."/>
            <person name="Binder M."/>
            <person name="Choi C."/>
            <person name="Clum A."/>
            <person name="Copeland A."/>
            <person name="Grisel N."/>
            <person name="Haridas S."/>
            <person name="Kipfer T."/>
            <person name="LaButti K."/>
            <person name="Lindquist E."/>
            <person name="Lipzen A."/>
            <person name="Maire R."/>
            <person name="Meier B."/>
            <person name="Mihaltcheva S."/>
            <person name="Molinier V."/>
            <person name="Murat C."/>
            <person name="Poggeler S."/>
            <person name="Quandt C.A."/>
            <person name="Sperisen C."/>
            <person name="Tritt A."/>
            <person name="Tisserant E."/>
            <person name="Crous P.W."/>
            <person name="Henrissat B."/>
            <person name="Nehls U."/>
            <person name="Egli S."/>
            <person name="Spatafora J.W."/>
            <person name="Grigoriev I.V."/>
            <person name="Martin F.M."/>
        </authorList>
    </citation>
    <scope>NUCLEOTIDE SEQUENCE [LARGE SCALE GENOMIC DNA]</scope>
    <source>
        <strain evidence="2 3">CBS 207.34</strain>
    </source>
</reference>
<evidence type="ECO:0000313" key="3">
    <source>
        <dbReference type="Proteomes" id="UP000250140"/>
    </source>
</evidence>
<protein>
    <submittedName>
        <fullName evidence="2">Uncharacterized protein</fullName>
    </submittedName>
</protein>
<gene>
    <name evidence="2" type="ORF">AOQ84DRAFT_361442</name>
</gene>
<evidence type="ECO:0000313" key="2">
    <source>
        <dbReference type="EMBL" id="OCL11552.1"/>
    </source>
</evidence>